<keyword evidence="2 5" id="KW-0378">Hydrolase</keyword>
<evidence type="ECO:0000256" key="4">
    <source>
        <dbReference type="ARBA" id="ARBA00022840"/>
    </source>
</evidence>
<name>A0ABV6P843_9MICC</name>
<sequence>MKSTAVDATHEHSTERAEREIYQQELAREQAHVDRCYNRLDELHAEKQQQLAQLRRGGAQGSLQNVSERDSFATLYEDRIAQLEAVDERLVFGRLDLEDGPITTRYIGRLGLSETDQTRLLVDWRAPEASSFYQATAADPLGVRRRRHLMLAGRKVRGIEDDVLDPELLNEDQTLQGQGALLAALTAHRTGQMGDIVATIQSEQDAIIRAPINQALVVQGGPGTGKTAVALHRAAYLLYTHRDRLENSGVLLIGPSDAFLHYIERVLPALGETGVSLRSLQTMLPGVQVTAEEVNPRARYLKGQQFMADVVHNAVSLRQRRIAENRTLRVGGHDLTLKTSTISKALETARNSEKPHNQAREVFVKTVLRRLLEQYQKVLAKAMPGKHQDEAIMMDELRNSRDVKVALNLCWMPLDAHQLISELFSKPDYLADAAFFLSEADRSVLLRDAEHGVTEDDLPLLDLAMDLLGPLPVRGAKGSNGQAQRDLENAQQAVENVRSQMAEMGIDGFLDADKLAALNSEGGPSLSDVERLERERQWTYGHIVIDEAQELSPMQWQFLAKRCPVKSFTIVGDIAQASAPASARSWAEAMAPVVEDRYREAALTVNYRTPEQIMDLAHSWAAAQQLPYTHTSAVRVGEFAPERIYTTAADLAETVNELVQRLLPEQGMMAIIVPADLKENLQGPLSSSFAERLGTGAGTVERNLVVLTATEAKGLEFDVVALVEPLRIAADQGSGDLFVAMTRATNQLAVISTEQLPQSLL</sequence>
<organism evidence="8 9">
    <name type="scientific">Micrococcoides hystricis</name>
    <dbReference type="NCBI Taxonomy" id="1572761"/>
    <lineage>
        <taxon>Bacteria</taxon>
        <taxon>Bacillati</taxon>
        <taxon>Actinomycetota</taxon>
        <taxon>Actinomycetes</taxon>
        <taxon>Micrococcales</taxon>
        <taxon>Micrococcaceae</taxon>
        <taxon>Micrococcoides</taxon>
    </lineage>
</organism>
<gene>
    <name evidence="8" type="ORF">ACFFFR_02675</name>
</gene>
<dbReference type="RefSeq" id="WP_377457987.1">
    <property type="nucleotide sequence ID" value="NZ_JBHLUB010000003.1"/>
</dbReference>
<protein>
    <submittedName>
        <fullName evidence="8">UvrD-helicase domain-containing protein</fullName>
    </submittedName>
</protein>
<evidence type="ECO:0000313" key="8">
    <source>
        <dbReference type="EMBL" id="MFC0581296.1"/>
    </source>
</evidence>
<dbReference type="InterPro" id="IPR000212">
    <property type="entry name" value="DNA_helicase_UvrD/REP"/>
</dbReference>
<dbReference type="EMBL" id="JBHLUB010000003">
    <property type="protein sequence ID" value="MFC0581296.1"/>
    <property type="molecule type" value="Genomic_DNA"/>
</dbReference>
<dbReference type="SUPFAM" id="SSF52540">
    <property type="entry name" value="P-loop containing nucleoside triphosphate hydrolases"/>
    <property type="match status" value="1"/>
</dbReference>
<evidence type="ECO:0000256" key="6">
    <source>
        <dbReference type="SAM" id="Coils"/>
    </source>
</evidence>
<evidence type="ECO:0000256" key="2">
    <source>
        <dbReference type="ARBA" id="ARBA00022801"/>
    </source>
</evidence>
<keyword evidence="4 5" id="KW-0067">ATP-binding</keyword>
<keyword evidence="9" id="KW-1185">Reference proteome</keyword>
<evidence type="ECO:0000259" key="7">
    <source>
        <dbReference type="PROSITE" id="PS51198"/>
    </source>
</evidence>
<dbReference type="PROSITE" id="PS51198">
    <property type="entry name" value="UVRD_HELICASE_ATP_BIND"/>
    <property type="match status" value="1"/>
</dbReference>
<feature type="binding site" evidence="5">
    <location>
        <begin position="220"/>
        <end position="227"/>
    </location>
    <ligand>
        <name>ATP</name>
        <dbReference type="ChEBI" id="CHEBI:30616"/>
    </ligand>
</feature>
<feature type="coiled-coil region" evidence="6">
    <location>
        <begin position="480"/>
        <end position="507"/>
    </location>
</feature>
<evidence type="ECO:0000256" key="5">
    <source>
        <dbReference type="PROSITE-ProRule" id="PRU00560"/>
    </source>
</evidence>
<dbReference type="PANTHER" id="PTHR11070">
    <property type="entry name" value="UVRD / RECB / PCRA DNA HELICASE FAMILY MEMBER"/>
    <property type="match status" value="1"/>
</dbReference>
<dbReference type="Gene3D" id="3.40.50.300">
    <property type="entry name" value="P-loop containing nucleotide triphosphate hydrolases"/>
    <property type="match status" value="3"/>
</dbReference>
<reference evidence="8 9" key="1">
    <citation type="submission" date="2024-09" db="EMBL/GenBank/DDBJ databases">
        <authorList>
            <person name="Sun Q."/>
            <person name="Mori K."/>
        </authorList>
    </citation>
    <scope>NUCLEOTIDE SEQUENCE [LARGE SCALE GENOMIC DNA]</scope>
    <source>
        <strain evidence="8 9">NCAIM B.02604</strain>
    </source>
</reference>
<keyword evidence="1 5" id="KW-0547">Nucleotide-binding</keyword>
<dbReference type="InterPro" id="IPR014016">
    <property type="entry name" value="UvrD-like_ATP-bd"/>
</dbReference>
<dbReference type="InterPro" id="IPR027417">
    <property type="entry name" value="P-loop_NTPase"/>
</dbReference>
<keyword evidence="3 5" id="KW-0347">Helicase</keyword>
<comment type="caution">
    <text evidence="8">The sequence shown here is derived from an EMBL/GenBank/DDBJ whole genome shotgun (WGS) entry which is preliminary data.</text>
</comment>
<keyword evidence="6" id="KW-0175">Coiled coil</keyword>
<accession>A0ABV6P843</accession>
<dbReference type="PANTHER" id="PTHR11070:SF45">
    <property type="entry name" value="DNA 3'-5' HELICASE"/>
    <property type="match status" value="1"/>
</dbReference>
<evidence type="ECO:0000256" key="3">
    <source>
        <dbReference type="ARBA" id="ARBA00022806"/>
    </source>
</evidence>
<evidence type="ECO:0000313" key="9">
    <source>
        <dbReference type="Proteomes" id="UP001589862"/>
    </source>
</evidence>
<dbReference type="Proteomes" id="UP001589862">
    <property type="component" value="Unassembled WGS sequence"/>
</dbReference>
<dbReference type="Pfam" id="PF00580">
    <property type="entry name" value="UvrD-helicase"/>
    <property type="match status" value="1"/>
</dbReference>
<proteinExistence type="predicted"/>
<evidence type="ECO:0000256" key="1">
    <source>
        <dbReference type="ARBA" id="ARBA00022741"/>
    </source>
</evidence>
<feature type="domain" description="UvrD-like helicase ATP-binding" evidence="7">
    <location>
        <begin position="199"/>
        <end position="610"/>
    </location>
</feature>